<feature type="transmembrane region" description="Helical" evidence="2">
    <location>
        <begin position="232"/>
        <end position="249"/>
    </location>
</feature>
<dbReference type="AlphaFoldDB" id="A0AAX4JMX4"/>
<feature type="transmembrane region" description="Helical" evidence="2">
    <location>
        <begin position="112"/>
        <end position="135"/>
    </location>
</feature>
<evidence type="ECO:0000256" key="1">
    <source>
        <dbReference type="SAM" id="MobiDB-lite"/>
    </source>
</evidence>
<name>A0AAX4JMX4_9TREE</name>
<dbReference type="Proteomes" id="UP001355207">
    <property type="component" value="Chromosome 2"/>
</dbReference>
<feature type="transmembrane region" description="Helical" evidence="2">
    <location>
        <begin position="147"/>
        <end position="167"/>
    </location>
</feature>
<keyword evidence="4" id="KW-1185">Reference proteome</keyword>
<accession>A0AAX4JMX4</accession>
<dbReference type="RefSeq" id="XP_066073534.1">
    <property type="nucleotide sequence ID" value="XM_066217437.1"/>
</dbReference>
<dbReference type="EMBL" id="CP144099">
    <property type="protein sequence ID" value="WWC86771.1"/>
    <property type="molecule type" value="Genomic_DNA"/>
</dbReference>
<dbReference type="GeneID" id="91092322"/>
<reference evidence="3 4" key="1">
    <citation type="submission" date="2024-01" db="EMBL/GenBank/DDBJ databases">
        <title>Comparative genomics of Cryptococcus and Kwoniella reveals pathogenesis evolution and contrasting modes of karyotype evolution via chromosome fusion or intercentromeric recombination.</title>
        <authorList>
            <person name="Coelho M.A."/>
            <person name="David-Palma M."/>
            <person name="Shea T."/>
            <person name="Bowers K."/>
            <person name="McGinley-Smith S."/>
            <person name="Mohammad A.W."/>
            <person name="Gnirke A."/>
            <person name="Yurkov A.M."/>
            <person name="Nowrousian M."/>
            <person name="Sun S."/>
            <person name="Cuomo C.A."/>
            <person name="Heitman J."/>
        </authorList>
    </citation>
    <scope>NUCLEOTIDE SEQUENCE [LARGE SCALE GENOMIC DNA]</scope>
    <source>
        <strain evidence="3 4">CBS 6074</strain>
    </source>
</reference>
<feature type="transmembrane region" description="Helical" evidence="2">
    <location>
        <begin position="46"/>
        <end position="69"/>
    </location>
</feature>
<evidence type="ECO:0000256" key="2">
    <source>
        <dbReference type="SAM" id="Phobius"/>
    </source>
</evidence>
<sequence length="459" mass="52467">MCHESPTAQFIGSLANILGDVFLIWHLWKYDRCRCMLFNKRTAFRFVIVWMFILSAAMLTAWNIVLVWVKYSEYYAVVHITPTESKIVPVPYHLWEQHKQTKVRITYQLLSLAWGLITAIHAEEVLYWAYLINAIKKRDSIHWFKSIWFKVWVFMTIAVMAIFPAVANIEITNLVKMEANIFLCGSTFATVLFCMSLWLYIVFPQFVNQSRRQGANPEVLARLGYFQELNGIRTLFRLFYVICILTLAIDGHTKHKHVNTTPFWTDLFFVGGMFSVFTSNGISLMILLPRNAISEATSKSTNVFIRPPRPPQGQNMHMQALPSTTSIDTSQHKYEDGANFYQHDVESSPWGALGDRLNVEKDKIGELNDYDTTLADGSLNKHKNRTTESFGSVPDMPFAPTGGERVLRPDDDIDALVATLNSLPSALNNFRSPADFDTPIRPTEVNIVVTTEQVVEHHT</sequence>
<feature type="transmembrane region" description="Helical" evidence="2">
    <location>
        <begin position="179"/>
        <end position="203"/>
    </location>
</feature>
<feature type="transmembrane region" description="Helical" evidence="2">
    <location>
        <begin position="6"/>
        <end position="25"/>
    </location>
</feature>
<gene>
    <name evidence="3" type="ORF">L201_001650</name>
</gene>
<keyword evidence="2" id="KW-0472">Membrane</keyword>
<organism evidence="3 4">
    <name type="scientific">Kwoniella dendrophila CBS 6074</name>
    <dbReference type="NCBI Taxonomy" id="1295534"/>
    <lineage>
        <taxon>Eukaryota</taxon>
        <taxon>Fungi</taxon>
        <taxon>Dikarya</taxon>
        <taxon>Basidiomycota</taxon>
        <taxon>Agaricomycotina</taxon>
        <taxon>Tremellomycetes</taxon>
        <taxon>Tremellales</taxon>
        <taxon>Cryptococcaceae</taxon>
        <taxon>Kwoniella</taxon>
    </lineage>
</organism>
<keyword evidence="2" id="KW-1133">Transmembrane helix</keyword>
<feature type="transmembrane region" description="Helical" evidence="2">
    <location>
        <begin position="269"/>
        <end position="288"/>
    </location>
</feature>
<protein>
    <submittedName>
        <fullName evidence="3">Uncharacterized protein</fullName>
    </submittedName>
</protein>
<evidence type="ECO:0000313" key="3">
    <source>
        <dbReference type="EMBL" id="WWC86771.1"/>
    </source>
</evidence>
<evidence type="ECO:0000313" key="4">
    <source>
        <dbReference type="Proteomes" id="UP001355207"/>
    </source>
</evidence>
<feature type="region of interest" description="Disordered" evidence="1">
    <location>
        <begin position="379"/>
        <end position="399"/>
    </location>
</feature>
<keyword evidence="2" id="KW-0812">Transmembrane</keyword>
<proteinExistence type="predicted"/>